<evidence type="ECO:0000313" key="3">
    <source>
        <dbReference type="Proteomes" id="UP000291881"/>
    </source>
</evidence>
<dbReference type="AlphaFoldDB" id="A0A4R0SNN6"/>
<dbReference type="InterPro" id="IPR036390">
    <property type="entry name" value="WH_DNA-bd_sf"/>
</dbReference>
<dbReference type="SUPFAM" id="SSF53067">
    <property type="entry name" value="Actin-like ATPase domain"/>
    <property type="match status" value="1"/>
</dbReference>
<dbReference type="Pfam" id="PF00480">
    <property type="entry name" value="ROK"/>
    <property type="match status" value="1"/>
</dbReference>
<comment type="caution">
    <text evidence="2">The sequence shown here is derived from an EMBL/GenBank/DDBJ whole genome shotgun (WGS) entry which is preliminary data.</text>
</comment>
<evidence type="ECO:0000256" key="1">
    <source>
        <dbReference type="ARBA" id="ARBA00006479"/>
    </source>
</evidence>
<proteinExistence type="inferred from homology"/>
<gene>
    <name evidence="2" type="ORF">MCC10009_1588</name>
</gene>
<dbReference type="InterPro" id="IPR000600">
    <property type="entry name" value="ROK"/>
</dbReference>
<dbReference type="InterPro" id="IPR043129">
    <property type="entry name" value="ATPase_NBD"/>
</dbReference>
<protein>
    <submittedName>
        <fullName evidence="2">N-acetylglucosamine repressor</fullName>
    </submittedName>
</protein>
<dbReference type="EMBL" id="SHPS01000032">
    <property type="protein sequence ID" value="TCD84860.1"/>
    <property type="molecule type" value="Genomic_DNA"/>
</dbReference>
<organism evidence="2 3">
    <name type="scientific">Bifidobacterium longum subsp. longum</name>
    <dbReference type="NCBI Taxonomy" id="1679"/>
    <lineage>
        <taxon>Bacteria</taxon>
        <taxon>Bacillati</taxon>
        <taxon>Actinomycetota</taxon>
        <taxon>Actinomycetes</taxon>
        <taxon>Bifidobacteriales</taxon>
        <taxon>Bifidobacteriaceae</taxon>
        <taxon>Bifidobacterium</taxon>
    </lineage>
</organism>
<dbReference type="SUPFAM" id="SSF46785">
    <property type="entry name" value="Winged helix' DNA-binding domain"/>
    <property type="match status" value="1"/>
</dbReference>
<accession>A0A4R0SNN6</accession>
<dbReference type="Proteomes" id="UP000291881">
    <property type="component" value="Unassembled WGS sequence"/>
</dbReference>
<evidence type="ECO:0000313" key="2">
    <source>
        <dbReference type="EMBL" id="TCD84860.1"/>
    </source>
</evidence>
<dbReference type="RefSeq" id="WP_131221292.1">
    <property type="nucleotide sequence ID" value="NZ_SHPS01000032.1"/>
</dbReference>
<dbReference type="Gene3D" id="3.30.420.40">
    <property type="match status" value="2"/>
</dbReference>
<name>A0A4R0SNN6_BIFLL</name>
<dbReference type="PANTHER" id="PTHR18964:SF173">
    <property type="entry name" value="GLUCOKINASE"/>
    <property type="match status" value="1"/>
</dbReference>
<dbReference type="PANTHER" id="PTHR18964">
    <property type="entry name" value="ROK (REPRESSOR, ORF, KINASE) FAMILY"/>
    <property type="match status" value="1"/>
</dbReference>
<dbReference type="Gene3D" id="1.10.10.10">
    <property type="entry name" value="Winged helix-like DNA-binding domain superfamily/Winged helix DNA-binding domain"/>
    <property type="match status" value="1"/>
</dbReference>
<sequence>MSGSARSGSLSSLRQANVNQVLKVLQRFGGMTQIELADATNLSAATISSIVRELTEKNKVVTKSVSRNNRHALYVTLAQEGGIAAGVSIGTLDLRIVLGDSSGEVLCEKMMPLPVRHQPDSTVICALELLREMVELVGSEITDLKQVTIALPAPIDLNSEVRVPEIMHGWSGKEIADRFERGTGVHPVIENDAKMACLAQVHDPELRRQDVVYVNAGYEVGGALYINGRLYRGHDGLAGEFGHIQVDPNGAVCTCGRRGCLNTVASAAHIISLLRPSRGEMSLRDVVSDAKRGDLVCMRLIEDVATQIALAIEPVITAFDPGVVIVGGELTQAGDGFLVALSQALNKVMFPVLSDRRIILGQCGDDAVSLGAMYSAANRIIMGSD</sequence>
<dbReference type="Pfam" id="PF13412">
    <property type="entry name" value="HTH_24"/>
    <property type="match status" value="1"/>
</dbReference>
<dbReference type="InterPro" id="IPR036388">
    <property type="entry name" value="WH-like_DNA-bd_sf"/>
</dbReference>
<comment type="similarity">
    <text evidence="1">Belongs to the ROK (NagC/XylR) family.</text>
</comment>
<reference evidence="2 3" key="1">
    <citation type="journal article" date="2018" name="Sci. Rep.">
        <title>Genomic diversity and distribution of Bifidobacterium longum subsp. longum across the human lifespan.</title>
        <authorList>
            <person name="Odamaki T."/>
            <person name="Bottacini F."/>
            <person name="Kato K."/>
            <person name="Mitsuyama E."/>
            <person name="Yoshida K."/>
            <person name="Horigome A."/>
            <person name="Xiao J.Z."/>
            <person name="van Sinderen D."/>
        </authorList>
    </citation>
    <scope>NUCLEOTIDE SEQUENCE [LARGE SCALE GENOMIC DNA]</scope>
    <source>
        <strain evidence="2 3">MCC10009</strain>
    </source>
</reference>